<sequence>MPRFEEFKRLFTRGLGDPIIRHKCKMPRSEGMCFVHDGGPVDLKDGDIIAQEVSQRLNFEPYTPATPEEVLACSTNDVKGIVYDGDDTYRYFVWLTVSRNYLMQPEAKAHSSRSSSGSGDALSSNQRKRKATTMEEGGDNASKDDVWTKIVKVPFLIWMGSPFSFLSFETVDTFFSGSEFEYSRYQLSIDGAPFLFNAPDDNSVFDHYNILGRDFIDSRFKAFSVDYNTLTLSLKRRNVLKHVPTQPSALKTERKDDLESALDYWCVDTSGQAKGEEGREEAWVKKRDEDLEKFLEEDEEDDDDDEDYVYDGKGGEDEEGRGEVGEDVDDGEEGCWTTKGFKQINTGAEASIDPMLLQLASEQRREEKARRDQEKVEAELAAEQLLADQEGGAGEASGPPVGSQE</sequence>
<feature type="region of interest" description="Disordered" evidence="1">
    <location>
        <begin position="294"/>
        <end position="337"/>
    </location>
</feature>
<reference evidence="2 3" key="1">
    <citation type="submission" date="2019-10" db="EMBL/GenBank/DDBJ databases">
        <authorList>
            <person name="Palmer J.M."/>
        </authorList>
    </citation>
    <scope>NUCLEOTIDE SEQUENCE [LARGE SCALE GENOMIC DNA]</scope>
    <source>
        <strain evidence="2 3">TWF730</strain>
    </source>
</reference>
<feature type="compositionally biased region" description="Acidic residues" evidence="1">
    <location>
        <begin position="316"/>
        <end position="333"/>
    </location>
</feature>
<protein>
    <recommendedName>
        <fullName evidence="4">RNA polymerase II-associated factor 1 homolog</fullName>
    </recommendedName>
</protein>
<gene>
    <name evidence="2" type="ORF">TWF730_001401</name>
</gene>
<evidence type="ECO:0000256" key="1">
    <source>
        <dbReference type="SAM" id="MobiDB-lite"/>
    </source>
</evidence>
<keyword evidence="3" id="KW-1185">Reference proteome</keyword>
<feature type="compositionally biased region" description="Basic and acidic residues" evidence="1">
    <location>
        <begin position="362"/>
        <end position="378"/>
    </location>
</feature>
<feature type="region of interest" description="Disordered" evidence="1">
    <location>
        <begin position="108"/>
        <end position="141"/>
    </location>
</feature>
<dbReference type="EMBL" id="JAVHNS010000010">
    <property type="protein sequence ID" value="KAK6341916.1"/>
    <property type="molecule type" value="Genomic_DNA"/>
</dbReference>
<name>A0AAV9UIG4_9PEZI</name>
<accession>A0AAV9UIG4</accession>
<feature type="region of interest" description="Disordered" evidence="1">
    <location>
        <begin position="359"/>
        <end position="405"/>
    </location>
</feature>
<feature type="compositionally biased region" description="Acidic residues" evidence="1">
    <location>
        <begin position="295"/>
        <end position="309"/>
    </location>
</feature>
<dbReference type="AlphaFoldDB" id="A0AAV9UIG4"/>
<feature type="compositionally biased region" description="Low complexity" evidence="1">
    <location>
        <begin position="112"/>
        <end position="124"/>
    </location>
</feature>
<organism evidence="2 3">
    <name type="scientific">Orbilia blumenaviensis</name>
    <dbReference type="NCBI Taxonomy" id="1796055"/>
    <lineage>
        <taxon>Eukaryota</taxon>
        <taxon>Fungi</taxon>
        <taxon>Dikarya</taxon>
        <taxon>Ascomycota</taxon>
        <taxon>Pezizomycotina</taxon>
        <taxon>Orbiliomycetes</taxon>
        <taxon>Orbiliales</taxon>
        <taxon>Orbiliaceae</taxon>
        <taxon>Orbilia</taxon>
    </lineage>
</organism>
<evidence type="ECO:0008006" key="4">
    <source>
        <dbReference type="Google" id="ProtNLM"/>
    </source>
</evidence>
<dbReference type="Proteomes" id="UP001373714">
    <property type="component" value="Unassembled WGS sequence"/>
</dbReference>
<evidence type="ECO:0000313" key="2">
    <source>
        <dbReference type="EMBL" id="KAK6341916.1"/>
    </source>
</evidence>
<evidence type="ECO:0000313" key="3">
    <source>
        <dbReference type="Proteomes" id="UP001373714"/>
    </source>
</evidence>
<proteinExistence type="predicted"/>
<feature type="compositionally biased region" description="Low complexity" evidence="1">
    <location>
        <begin position="379"/>
        <end position="390"/>
    </location>
</feature>
<comment type="caution">
    <text evidence="2">The sequence shown here is derived from an EMBL/GenBank/DDBJ whole genome shotgun (WGS) entry which is preliminary data.</text>
</comment>